<dbReference type="Proteomes" id="UP000230392">
    <property type="component" value="Unassembled WGS sequence"/>
</dbReference>
<dbReference type="SUPFAM" id="SSF51556">
    <property type="entry name" value="Metallo-dependent hydrolases"/>
    <property type="match status" value="1"/>
</dbReference>
<sequence length="49" mass="5435">GLPVLIHSRQASEETLRVLTQYAPLRGVWHCFSGDEDLAQKVLALGLFV</sequence>
<reference evidence="2 3" key="1">
    <citation type="submission" date="2017-09" db="EMBL/GenBank/DDBJ databases">
        <title>Depth-based differentiation of microbial function through sediment-hosted aquifers and enrichment of novel symbionts in the deep terrestrial subsurface.</title>
        <authorList>
            <person name="Probst A.J."/>
            <person name="Ladd B."/>
            <person name="Jarett J.K."/>
            <person name="Geller-Mcgrath D.E."/>
            <person name="Sieber C.M."/>
            <person name="Emerson J.B."/>
            <person name="Anantharaman K."/>
            <person name="Thomas B.C."/>
            <person name="Malmstrom R."/>
            <person name="Stieglmeier M."/>
            <person name="Klingl A."/>
            <person name="Woyke T."/>
            <person name="Ryan C.M."/>
            <person name="Banfield J.F."/>
        </authorList>
    </citation>
    <scope>NUCLEOTIDE SEQUENCE [LARGE SCALE GENOMIC DNA]</scope>
    <source>
        <strain evidence="2">CG23_combo_of_CG06-09_8_20_14_all_48_7</strain>
    </source>
</reference>
<evidence type="ECO:0000313" key="2">
    <source>
        <dbReference type="EMBL" id="PIP16631.1"/>
    </source>
</evidence>
<gene>
    <name evidence="2" type="ORF">COX46_01015</name>
</gene>
<dbReference type="AlphaFoldDB" id="A0A2G9YDL6"/>
<proteinExistence type="predicted"/>
<dbReference type="PROSITE" id="PS01090">
    <property type="entry name" value="TATD_2"/>
    <property type="match status" value="1"/>
</dbReference>
<evidence type="ECO:0000256" key="1">
    <source>
        <dbReference type="ARBA" id="ARBA00022801"/>
    </source>
</evidence>
<evidence type="ECO:0000313" key="3">
    <source>
        <dbReference type="Proteomes" id="UP000230392"/>
    </source>
</evidence>
<dbReference type="InterPro" id="IPR018228">
    <property type="entry name" value="DNase_TatD-rel_CS"/>
</dbReference>
<evidence type="ECO:0008006" key="4">
    <source>
        <dbReference type="Google" id="ProtNLM"/>
    </source>
</evidence>
<dbReference type="Pfam" id="PF01026">
    <property type="entry name" value="TatD_DNase"/>
    <property type="match status" value="1"/>
</dbReference>
<dbReference type="InterPro" id="IPR001130">
    <property type="entry name" value="TatD-like"/>
</dbReference>
<organism evidence="2 3">
    <name type="scientific">bacterium (Candidatus Ratteibacteria) CG23_combo_of_CG06-09_8_20_14_all_48_7</name>
    <dbReference type="NCBI Taxonomy" id="2014292"/>
    <lineage>
        <taxon>Bacteria</taxon>
        <taxon>Candidatus Ratteibacteria</taxon>
    </lineage>
</organism>
<dbReference type="GO" id="GO:0016788">
    <property type="term" value="F:hydrolase activity, acting on ester bonds"/>
    <property type="evidence" value="ECO:0007669"/>
    <property type="project" value="InterPro"/>
</dbReference>
<dbReference type="EMBL" id="PCRF01000046">
    <property type="protein sequence ID" value="PIP16631.1"/>
    <property type="molecule type" value="Genomic_DNA"/>
</dbReference>
<name>A0A2G9YDL6_9BACT</name>
<dbReference type="InterPro" id="IPR032466">
    <property type="entry name" value="Metal_Hydrolase"/>
</dbReference>
<feature type="non-terminal residue" evidence="2">
    <location>
        <position position="49"/>
    </location>
</feature>
<dbReference type="Gene3D" id="3.20.20.140">
    <property type="entry name" value="Metal-dependent hydrolases"/>
    <property type="match status" value="1"/>
</dbReference>
<comment type="caution">
    <text evidence="2">The sequence shown here is derived from an EMBL/GenBank/DDBJ whole genome shotgun (WGS) entry which is preliminary data.</text>
</comment>
<feature type="non-terminal residue" evidence="2">
    <location>
        <position position="1"/>
    </location>
</feature>
<accession>A0A2G9YDL6</accession>
<keyword evidence="1" id="KW-0378">Hydrolase</keyword>
<protein>
    <recommendedName>
        <fullName evidence="4">Hydrolase TatD</fullName>
    </recommendedName>
</protein>